<dbReference type="OMA" id="WEFNQIY"/>
<dbReference type="InterPro" id="IPR042099">
    <property type="entry name" value="ANL_N_sf"/>
</dbReference>
<dbReference type="FunFam" id="3.30.300.30:FF:000008">
    <property type="entry name" value="2,3-dihydroxybenzoate-AMP ligase"/>
    <property type="match status" value="1"/>
</dbReference>
<dbReference type="EMBL" id="MVGT01000078">
    <property type="protein sequence ID" value="OVA20519.1"/>
    <property type="molecule type" value="Genomic_DNA"/>
</dbReference>
<evidence type="ECO:0000259" key="4">
    <source>
        <dbReference type="Pfam" id="PF13193"/>
    </source>
</evidence>
<dbReference type="OrthoDB" id="10253115at2759"/>
<dbReference type="SUPFAM" id="SSF56801">
    <property type="entry name" value="Acetyl-CoA synthetase-like"/>
    <property type="match status" value="1"/>
</dbReference>
<organism evidence="6 7">
    <name type="scientific">Macleaya cordata</name>
    <name type="common">Five-seeded plume-poppy</name>
    <name type="synonym">Bocconia cordata</name>
    <dbReference type="NCBI Taxonomy" id="56857"/>
    <lineage>
        <taxon>Eukaryota</taxon>
        <taxon>Viridiplantae</taxon>
        <taxon>Streptophyta</taxon>
        <taxon>Embryophyta</taxon>
        <taxon>Tracheophyta</taxon>
        <taxon>Spermatophyta</taxon>
        <taxon>Magnoliopsida</taxon>
        <taxon>Ranunculales</taxon>
        <taxon>Papaveraceae</taxon>
        <taxon>Papaveroideae</taxon>
        <taxon>Macleaya</taxon>
    </lineage>
</organism>
<keyword evidence="7" id="KW-1185">Reference proteome</keyword>
<evidence type="ECO:0000313" key="7">
    <source>
        <dbReference type="Proteomes" id="UP000195402"/>
    </source>
</evidence>
<dbReference type="PANTHER" id="PTHR43859">
    <property type="entry name" value="ACYL-ACTIVATING ENZYME"/>
    <property type="match status" value="1"/>
</dbReference>
<name>A0A200RCS7_MACCD</name>
<evidence type="ECO:0000256" key="2">
    <source>
        <dbReference type="ARBA" id="ARBA00022598"/>
    </source>
</evidence>
<accession>A0A200RCS7</accession>
<dbReference type="AlphaFoldDB" id="A0A200RCS7"/>
<dbReference type="InterPro" id="IPR045851">
    <property type="entry name" value="AMP-bd_C_sf"/>
</dbReference>
<comment type="similarity">
    <text evidence="1">Belongs to the ATP-dependent AMP-binding enzyme family.</text>
</comment>
<dbReference type="CDD" id="cd12118">
    <property type="entry name" value="ttLC_FACS_AEE21_like"/>
    <property type="match status" value="1"/>
</dbReference>
<evidence type="ECO:0000313" key="5">
    <source>
        <dbReference type="EMBL" id="OVA06236.1"/>
    </source>
</evidence>
<feature type="domain" description="AMP-dependent synthetase/ligase" evidence="3">
    <location>
        <begin position="20"/>
        <end position="405"/>
    </location>
</feature>
<dbReference type="InterPro" id="IPR025110">
    <property type="entry name" value="AMP-bd_C"/>
</dbReference>
<dbReference type="NCBIfam" id="NF006020">
    <property type="entry name" value="PRK08162.1"/>
    <property type="match status" value="1"/>
</dbReference>
<evidence type="ECO:0000256" key="1">
    <source>
        <dbReference type="ARBA" id="ARBA00006432"/>
    </source>
</evidence>
<dbReference type="Gene3D" id="3.30.300.30">
    <property type="match status" value="1"/>
</dbReference>
<dbReference type="FunCoup" id="A0A200RCS7">
    <property type="interactions" value="192"/>
</dbReference>
<dbReference type="InterPro" id="IPR000873">
    <property type="entry name" value="AMP-dep_synth/lig_dom"/>
</dbReference>
<sequence>MDLLKPSPANSSPLTPLGFLERAATVYGNCTSIIYNKTTYTWTQTHRRCLQLASALKLIIGIGRGDVVSVLSPNLPAMYELHFAVPMSGAILNNINTRLDARTISLILRHSESKLVFVDILSRSTILQALSLFPPETNPPILVFINDDDETENSSSAVESGQDLTYEDLIKKGDPNFKWVRPESEWDPMVLNYTSGTTSSPKGVVHPHRGLFTMTVDSLINWSVPKQPVYLWTLAMFHANGWSFTWGMAAVGGTNICLRKFDAATVYSLIRQHNVTHMCGAPVVLNMLANEPGKEPLQNPVQILTAGAPPPAPVLFRIESLGFIVSHGYGLTETAGLVVSCAWKPEWNRLAATERARLKARQGVRTAATAEIDVLDVDSGLSVKRDGSSLGEVVLRGGTVMLGYFKDPTGTSNCLKENGWFYTGDVGVMHPDGYLEIKDRSKDVIISGGENLSSVEVESVLYSHPAINEAAVVARPDEFWGETPCAFVSLKSESNRPSENEIIEFCRNRLPHYMVPKTVVYKEELPKTATGKIQKFLLRDMAKVLGAPRTTPALKFRGPYTKTENMALSYVFTKNTRSLVFL</sequence>
<dbReference type="EMBL" id="MVGT01002882">
    <property type="protein sequence ID" value="OVA06236.1"/>
    <property type="molecule type" value="Genomic_DNA"/>
</dbReference>
<dbReference type="InterPro" id="IPR020845">
    <property type="entry name" value="AMP-binding_CS"/>
</dbReference>
<proteinExistence type="inferred from homology"/>
<comment type="caution">
    <text evidence="6">The sequence shown here is derived from an EMBL/GenBank/DDBJ whole genome shotgun (WGS) entry which is preliminary data.</text>
</comment>
<keyword evidence="2 6" id="KW-0436">Ligase</keyword>
<dbReference type="Gene3D" id="3.40.50.12780">
    <property type="entry name" value="N-terminal domain of ligase-like"/>
    <property type="match status" value="1"/>
</dbReference>
<dbReference type="Pfam" id="PF13193">
    <property type="entry name" value="AMP-binding_C"/>
    <property type="match status" value="1"/>
</dbReference>
<dbReference type="PROSITE" id="PS00455">
    <property type="entry name" value="AMP_BINDING"/>
    <property type="match status" value="1"/>
</dbReference>
<protein>
    <submittedName>
        <fullName evidence="6">AMP-dependent synthetase/ligase</fullName>
    </submittedName>
</protein>
<dbReference type="PANTHER" id="PTHR43859:SF57">
    <property type="entry name" value="ACYL-ACTIVATING ENZYME 8-RELATED"/>
    <property type="match status" value="1"/>
</dbReference>
<dbReference type="STRING" id="56857.A0A200RCS7"/>
<feature type="domain" description="AMP-binding enzyme C-terminal" evidence="4">
    <location>
        <begin position="456"/>
        <end position="532"/>
    </location>
</feature>
<dbReference type="GO" id="GO:0016874">
    <property type="term" value="F:ligase activity"/>
    <property type="evidence" value="ECO:0007669"/>
    <property type="project" value="UniProtKB-KW"/>
</dbReference>
<dbReference type="FunFam" id="3.40.50.12780:FF:000003">
    <property type="entry name" value="Long-chain-fatty-acid--CoA ligase FadD"/>
    <property type="match status" value="1"/>
</dbReference>
<dbReference type="Pfam" id="PF00501">
    <property type="entry name" value="AMP-binding"/>
    <property type="match status" value="1"/>
</dbReference>
<evidence type="ECO:0000313" key="6">
    <source>
        <dbReference type="EMBL" id="OVA20519.1"/>
    </source>
</evidence>
<evidence type="ECO:0000259" key="3">
    <source>
        <dbReference type="Pfam" id="PF00501"/>
    </source>
</evidence>
<dbReference type="Proteomes" id="UP000195402">
    <property type="component" value="Unassembled WGS sequence"/>
</dbReference>
<reference evidence="6 7" key="1">
    <citation type="journal article" date="2017" name="Mol. Plant">
        <title>The Genome of Medicinal Plant Macleaya cordata Provides New Insights into Benzylisoquinoline Alkaloids Metabolism.</title>
        <authorList>
            <person name="Liu X."/>
            <person name="Liu Y."/>
            <person name="Huang P."/>
            <person name="Ma Y."/>
            <person name="Qing Z."/>
            <person name="Tang Q."/>
            <person name="Cao H."/>
            <person name="Cheng P."/>
            <person name="Zheng Y."/>
            <person name="Yuan Z."/>
            <person name="Zhou Y."/>
            <person name="Liu J."/>
            <person name="Tang Z."/>
            <person name="Zhuo Y."/>
            <person name="Zhang Y."/>
            <person name="Yu L."/>
            <person name="Huang J."/>
            <person name="Yang P."/>
            <person name="Peng Q."/>
            <person name="Zhang J."/>
            <person name="Jiang W."/>
            <person name="Zhang Z."/>
            <person name="Lin K."/>
            <person name="Ro D.K."/>
            <person name="Chen X."/>
            <person name="Xiong X."/>
            <person name="Shang Y."/>
            <person name="Huang S."/>
            <person name="Zeng J."/>
        </authorList>
    </citation>
    <scope>NUCLEOTIDE SEQUENCE [LARGE SCALE GENOMIC DNA]</scope>
    <source>
        <strain evidence="6">BLH2017</strain>
        <strain evidence="7">cv. BLH2017</strain>
        <tissue evidence="6">Root</tissue>
    </source>
</reference>
<gene>
    <name evidence="6" type="ORF">BVC80_1065g71</name>
    <name evidence="5" type="ORF">BVC80_803g1</name>
</gene>